<keyword evidence="2" id="KW-1185">Reference proteome</keyword>
<protein>
    <submittedName>
        <fullName evidence="1">Uncharacterized protein</fullName>
    </submittedName>
</protein>
<gene>
    <name evidence="1" type="ORF">LZC94_16770</name>
</gene>
<accession>A0ABZ2M8Q6</accession>
<organism evidence="1 2">
    <name type="scientific">Pendulispora albinea</name>
    <dbReference type="NCBI Taxonomy" id="2741071"/>
    <lineage>
        <taxon>Bacteria</taxon>
        <taxon>Pseudomonadati</taxon>
        <taxon>Myxococcota</taxon>
        <taxon>Myxococcia</taxon>
        <taxon>Myxococcales</taxon>
        <taxon>Sorangiineae</taxon>
        <taxon>Pendulisporaceae</taxon>
        <taxon>Pendulispora</taxon>
    </lineage>
</organism>
<evidence type="ECO:0000313" key="2">
    <source>
        <dbReference type="Proteomes" id="UP001370348"/>
    </source>
</evidence>
<evidence type="ECO:0000313" key="1">
    <source>
        <dbReference type="EMBL" id="WXB18877.1"/>
    </source>
</evidence>
<proteinExistence type="predicted"/>
<dbReference type="EMBL" id="CP089984">
    <property type="protein sequence ID" value="WXB18877.1"/>
    <property type="molecule type" value="Genomic_DNA"/>
</dbReference>
<dbReference type="RefSeq" id="WP_394828502.1">
    <property type="nucleotide sequence ID" value="NZ_CP089984.1"/>
</dbReference>
<dbReference type="Proteomes" id="UP001370348">
    <property type="component" value="Chromosome"/>
</dbReference>
<reference evidence="1 2" key="1">
    <citation type="submission" date="2021-12" db="EMBL/GenBank/DDBJ databases">
        <title>Discovery of the Pendulisporaceae a myxobacterial family with distinct sporulation behavior and unique specialized metabolism.</title>
        <authorList>
            <person name="Garcia R."/>
            <person name="Popoff A."/>
            <person name="Bader C.D."/>
            <person name="Loehr J."/>
            <person name="Walesch S."/>
            <person name="Walt C."/>
            <person name="Boldt J."/>
            <person name="Bunk B."/>
            <person name="Haeckl F.J.F.P.J."/>
            <person name="Gunesch A.P."/>
            <person name="Birkelbach J."/>
            <person name="Nuebel U."/>
            <person name="Pietschmann T."/>
            <person name="Bach T."/>
            <person name="Mueller R."/>
        </authorList>
    </citation>
    <scope>NUCLEOTIDE SEQUENCE [LARGE SCALE GENOMIC DNA]</scope>
    <source>
        <strain evidence="1 2">MSr11954</strain>
    </source>
</reference>
<sequence>MVRLEPEEIIRRNPKLNRERIARYLEIMRVSEPPRYRLDPPIGKIRTLEDQEVDDG</sequence>
<name>A0ABZ2M8Q6_9BACT</name>